<evidence type="ECO:0000256" key="1">
    <source>
        <dbReference type="ARBA" id="ARBA00008791"/>
    </source>
</evidence>
<dbReference type="PANTHER" id="PTHR46268">
    <property type="entry name" value="STRESS RESPONSE PROTEIN NHAX"/>
    <property type="match status" value="1"/>
</dbReference>
<evidence type="ECO:0000313" key="4">
    <source>
        <dbReference type="Proteomes" id="UP000095329"/>
    </source>
</evidence>
<dbReference type="PANTHER" id="PTHR46268:SF6">
    <property type="entry name" value="UNIVERSAL STRESS PROTEIN UP12"/>
    <property type="match status" value="1"/>
</dbReference>
<dbReference type="AlphaFoldDB" id="A0A1D3DYU9"/>
<feature type="domain" description="UspA" evidence="2">
    <location>
        <begin position="10"/>
        <end position="139"/>
    </location>
</feature>
<dbReference type="Proteomes" id="UP000095329">
    <property type="component" value="Unassembled WGS sequence"/>
</dbReference>
<reference evidence="3 4" key="1">
    <citation type="journal article" date="2013" name="Genome Announc.">
        <title>Genome Sequence of Streptomyces violaceusniger Strain SPC6, a Halotolerant Streptomycete That Exhibits Rapid Growth and Development.</title>
        <authorList>
            <person name="Chen X."/>
            <person name="Zhang B."/>
            <person name="Zhang W."/>
            <person name="Wu X."/>
            <person name="Zhang M."/>
            <person name="Chen T."/>
            <person name="Liu G."/>
            <person name="Dyson P."/>
        </authorList>
    </citation>
    <scope>NUCLEOTIDE SEQUENCE [LARGE SCALE GENOMIC DNA]</scope>
    <source>
        <strain evidence="3 4">SPC6</strain>
    </source>
</reference>
<proteinExistence type="inferred from homology"/>
<sequence>MNHDATKGPVIVGVDGSAQARGAALWAAGEAYRRRQALHLVHATGTEGRSTDDSAERARAVGHDLLAETAGTVSGRFPDVTLVRRLSPGDPVRALHDEAGTEGTIVVGHRGLGGFGELLLGSVGLGVASHAQVPVVVVRGERDHAATGTVVACVRDEHDHPWVRHVAREALLRHASLRLLNVWNPLSHVGTALTMLDDIDGIAQRRVHEMHELADALRAEFTRLTVTTEVEGGRSTAGLLVQASREADLVAVGAHRPPLGIGRSVGHTVHALLHHAHCPVEIVPRQVHERPEPREP</sequence>
<protein>
    <recommendedName>
        <fullName evidence="2">UspA domain-containing protein</fullName>
    </recommendedName>
</protein>
<dbReference type="InterPro" id="IPR006015">
    <property type="entry name" value="Universal_stress_UspA"/>
</dbReference>
<dbReference type="eggNOG" id="COG0589">
    <property type="taxonomic scope" value="Bacteria"/>
</dbReference>
<dbReference type="RefSeq" id="WP_023590137.1">
    <property type="nucleotide sequence ID" value="NZ_ASHX02000001.1"/>
</dbReference>
<comment type="caution">
    <text evidence="3">The sequence shown here is derived from an EMBL/GenBank/DDBJ whole genome shotgun (WGS) entry which is preliminary data.</text>
</comment>
<comment type="similarity">
    <text evidence="1">Belongs to the universal stress protein A family.</text>
</comment>
<dbReference type="OrthoDB" id="3865341at2"/>
<name>A0A1D3DYU9_9ACTN</name>
<feature type="domain" description="UspA" evidence="2">
    <location>
        <begin position="149"/>
        <end position="284"/>
    </location>
</feature>
<evidence type="ECO:0000259" key="2">
    <source>
        <dbReference type="Pfam" id="PF00582"/>
    </source>
</evidence>
<evidence type="ECO:0000313" key="3">
    <source>
        <dbReference type="EMBL" id="OEJ97502.1"/>
    </source>
</evidence>
<dbReference type="Pfam" id="PF00582">
    <property type="entry name" value="Usp"/>
    <property type="match status" value="2"/>
</dbReference>
<accession>A0A1D3DYU9</accession>
<dbReference type="STRING" id="1306406.J116_026655"/>
<keyword evidence="4" id="KW-1185">Reference proteome</keyword>
<dbReference type="SUPFAM" id="SSF52402">
    <property type="entry name" value="Adenine nucleotide alpha hydrolases-like"/>
    <property type="match status" value="2"/>
</dbReference>
<dbReference type="PRINTS" id="PR01438">
    <property type="entry name" value="UNVRSLSTRESS"/>
</dbReference>
<gene>
    <name evidence="3" type="ORF">J116_026655</name>
</gene>
<dbReference type="Gene3D" id="3.40.50.620">
    <property type="entry name" value="HUPs"/>
    <property type="match status" value="2"/>
</dbReference>
<dbReference type="InterPro" id="IPR014729">
    <property type="entry name" value="Rossmann-like_a/b/a_fold"/>
</dbReference>
<dbReference type="InterPro" id="IPR006016">
    <property type="entry name" value="UspA"/>
</dbReference>
<dbReference type="EMBL" id="ASHX02000001">
    <property type="protein sequence ID" value="OEJ97502.1"/>
    <property type="molecule type" value="Genomic_DNA"/>
</dbReference>
<organism evidence="3 4">
    <name type="scientific">Streptomyces thermolilacinus SPC6</name>
    <dbReference type="NCBI Taxonomy" id="1306406"/>
    <lineage>
        <taxon>Bacteria</taxon>
        <taxon>Bacillati</taxon>
        <taxon>Actinomycetota</taxon>
        <taxon>Actinomycetes</taxon>
        <taxon>Kitasatosporales</taxon>
        <taxon>Streptomycetaceae</taxon>
        <taxon>Streptomyces</taxon>
    </lineage>
</organism>